<dbReference type="CDD" id="cd09009">
    <property type="entry name" value="PNP-EcPNPII_like"/>
    <property type="match status" value="1"/>
</dbReference>
<dbReference type="InterPro" id="IPR000845">
    <property type="entry name" value="Nucleoside_phosphorylase_d"/>
</dbReference>
<accession>A0A316TQT7</accession>
<evidence type="ECO:0000313" key="9">
    <source>
        <dbReference type="Proteomes" id="UP000245533"/>
    </source>
</evidence>
<evidence type="ECO:0000256" key="2">
    <source>
        <dbReference type="ARBA" id="ARBA00006751"/>
    </source>
</evidence>
<feature type="binding site" evidence="6">
    <location>
        <position position="185"/>
    </location>
    <ligand>
        <name>a purine D-ribonucleoside</name>
        <dbReference type="ChEBI" id="CHEBI:142355"/>
    </ligand>
</feature>
<dbReference type="InterPro" id="IPR011268">
    <property type="entry name" value="Purine_phosphorylase"/>
</dbReference>
<dbReference type="NCBIfam" id="NF006054">
    <property type="entry name" value="PRK08202.1"/>
    <property type="match status" value="1"/>
</dbReference>
<comment type="function">
    <text evidence="5">The purine nucleoside phosphorylases catalyze the phosphorolytic breakdown of the N-glycosidic bond in the beta-(deoxy)ribonucleoside molecules, with the formation of the corresponding free purine bases and pentose-1-phosphate.</text>
</comment>
<dbReference type="PANTHER" id="PTHR11904:SF9">
    <property type="entry name" value="PURINE NUCLEOSIDE PHOSPHORYLASE-RELATED"/>
    <property type="match status" value="1"/>
</dbReference>
<keyword evidence="3 5" id="KW-0328">Glycosyltransferase</keyword>
<evidence type="ECO:0000259" key="7">
    <source>
        <dbReference type="Pfam" id="PF01048"/>
    </source>
</evidence>
<organism evidence="8 9">
    <name type="scientific">Rhodohalobacter mucosus</name>
    <dbReference type="NCBI Taxonomy" id="2079485"/>
    <lineage>
        <taxon>Bacteria</taxon>
        <taxon>Pseudomonadati</taxon>
        <taxon>Balneolota</taxon>
        <taxon>Balneolia</taxon>
        <taxon>Balneolales</taxon>
        <taxon>Balneolaceae</taxon>
        <taxon>Rhodohalobacter</taxon>
    </lineage>
</organism>
<comment type="pathway">
    <text evidence="1 5">Purine metabolism; purine nucleoside salvage.</text>
</comment>
<feature type="domain" description="Nucleoside phosphorylase" evidence="7">
    <location>
        <begin position="27"/>
        <end position="261"/>
    </location>
</feature>
<dbReference type="Pfam" id="PF01048">
    <property type="entry name" value="PNP_UDP_1"/>
    <property type="match status" value="1"/>
</dbReference>
<evidence type="ECO:0000256" key="4">
    <source>
        <dbReference type="ARBA" id="ARBA00022679"/>
    </source>
</evidence>
<evidence type="ECO:0000313" key="8">
    <source>
        <dbReference type="EMBL" id="PWN06983.1"/>
    </source>
</evidence>
<evidence type="ECO:0000256" key="5">
    <source>
        <dbReference type="PIRNR" id="PIRNR000477"/>
    </source>
</evidence>
<keyword evidence="9" id="KW-1185">Reference proteome</keyword>
<dbReference type="UniPathway" id="UPA00606"/>
<evidence type="ECO:0000256" key="3">
    <source>
        <dbReference type="ARBA" id="ARBA00022676"/>
    </source>
</evidence>
<feature type="binding site" evidence="6">
    <location>
        <position position="227"/>
    </location>
    <ligand>
        <name>a purine D-ribonucleoside</name>
        <dbReference type="ChEBI" id="CHEBI:142355"/>
    </ligand>
</feature>
<feature type="binding site" evidence="6">
    <location>
        <position position="115"/>
    </location>
    <ligand>
        <name>phosphate</name>
        <dbReference type="ChEBI" id="CHEBI:43474"/>
    </ligand>
</feature>
<dbReference type="EMBL" id="QGGB01000005">
    <property type="protein sequence ID" value="PWN06983.1"/>
    <property type="molecule type" value="Genomic_DNA"/>
</dbReference>
<evidence type="ECO:0000256" key="1">
    <source>
        <dbReference type="ARBA" id="ARBA00005058"/>
    </source>
</evidence>
<dbReference type="PANTHER" id="PTHR11904">
    <property type="entry name" value="METHYLTHIOADENOSINE/PURINE NUCLEOSIDE PHOSPHORYLASE"/>
    <property type="match status" value="1"/>
</dbReference>
<dbReference type="GO" id="GO:0004731">
    <property type="term" value="F:purine-nucleoside phosphorylase activity"/>
    <property type="evidence" value="ECO:0007669"/>
    <property type="project" value="UniProtKB-EC"/>
</dbReference>
<dbReference type="GO" id="GO:0009116">
    <property type="term" value="P:nucleoside metabolic process"/>
    <property type="evidence" value="ECO:0007669"/>
    <property type="project" value="InterPro"/>
</dbReference>
<dbReference type="NCBIfam" id="TIGR01697">
    <property type="entry name" value="PNPH-PUNA-XAPA"/>
    <property type="match status" value="1"/>
</dbReference>
<feature type="binding site" evidence="6">
    <location>
        <position position="204"/>
    </location>
    <ligand>
        <name>phosphate</name>
        <dbReference type="ChEBI" id="CHEBI:43474"/>
    </ligand>
</feature>
<dbReference type="InterPro" id="IPR035994">
    <property type="entry name" value="Nucleoside_phosphorylase_sf"/>
</dbReference>
<protein>
    <recommendedName>
        <fullName evidence="5">Purine nucleoside phosphorylase</fullName>
        <ecNumber evidence="5">2.4.2.1</ecNumber>
    </recommendedName>
    <alternativeName>
        <fullName evidence="5">Inosine-guanosine phosphorylase</fullName>
    </alternativeName>
</protein>
<evidence type="ECO:0000256" key="6">
    <source>
        <dbReference type="PIRSR" id="PIRSR000477-2"/>
    </source>
</evidence>
<reference evidence="8 9" key="1">
    <citation type="submission" date="2018-05" db="EMBL/GenBank/DDBJ databases">
        <title>Rhodohalobacter halophilus gen. nov., sp. nov., a moderately halophilic member of the family Balneolaceae.</title>
        <authorList>
            <person name="Liu Z.-W."/>
        </authorList>
    </citation>
    <scope>NUCLEOTIDE SEQUENCE [LARGE SCALE GENOMIC DNA]</scope>
    <source>
        <strain evidence="8 9">8A47</strain>
    </source>
</reference>
<comment type="similarity">
    <text evidence="2 5">Belongs to the PNP/MTAP phosphorylase family.</text>
</comment>
<name>A0A316TQT7_9BACT</name>
<gene>
    <name evidence="8" type="ORF">DDZ15_06840</name>
</gene>
<sequence length="264" mass="28871">MKSNQVSTEQIHLFLTGHGFPEKVDSAVILGSGLGDFTENLDEPESIPYSEIPGFPETSVQGHTGELFRGRLHGKEVIAFSGRFHHYEGHPFSRTVLPVHLAHVFEAEKLIISNAAGAINTRFSVGDLMVIDDIIRLFHGIAASPSEPFRYNLYPVADRVRALAAEIGLEVQRGTYIYLKGPNYESKAEIRAFRTLGADVVGMSTAPELSEASRLGIRTTAISLVTNMAAGVSAKKLDHSEVKEAAEARKEDFARLVSVLIEKL</sequence>
<dbReference type="OrthoDB" id="1523230at2"/>
<comment type="caution">
    <text evidence="8">The sequence shown here is derived from an EMBL/GenBank/DDBJ whole genome shotgun (WGS) entry which is preliminary data.</text>
</comment>
<dbReference type="AlphaFoldDB" id="A0A316TQT7"/>
<dbReference type="PIRSF" id="PIRSF000477">
    <property type="entry name" value="PurNPase"/>
    <property type="match status" value="1"/>
</dbReference>
<feature type="binding site" evidence="6">
    <location>
        <position position="63"/>
    </location>
    <ligand>
        <name>phosphate</name>
        <dbReference type="ChEBI" id="CHEBI:43474"/>
    </ligand>
</feature>
<keyword evidence="4 5" id="KW-0808">Transferase</keyword>
<dbReference type="Gene3D" id="3.40.50.1580">
    <property type="entry name" value="Nucleoside phosphorylase domain"/>
    <property type="match status" value="1"/>
</dbReference>
<dbReference type="GO" id="GO:0005737">
    <property type="term" value="C:cytoplasm"/>
    <property type="evidence" value="ECO:0007669"/>
    <property type="project" value="TreeGrafter"/>
</dbReference>
<dbReference type="SUPFAM" id="SSF53167">
    <property type="entry name" value="Purine and uridine phosphorylases"/>
    <property type="match status" value="1"/>
</dbReference>
<dbReference type="EC" id="2.4.2.1" evidence="5"/>
<dbReference type="RefSeq" id="WP_109646332.1">
    <property type="nucleotide sequence ID" value="NZ_QGGB01000005.1"/>
</dbReference>
<proteinExistence type="inferred from homology"/>
<dbReference type="Proteomes" id="UP000245533">
    <property type="component" value="Unassembled WGS sequence"/>
</dbReference>
<feature type="binding site" evidence="6">
    <location>
        <begin position="83"/>
        <end position="85"/>
    </location>
    <ligand>
        <name>phosphate</name>
        <dbReference type="ChEBI" id="CHEBI:43474"/>
    </ligand>
</feature>
<feature type="binding site" evidence="6">
    <location>
        <position position="32"/>
    </location>
    <ligand>
        <name>phosphate</name>
        <dbReference type="ChEBI" id="CHEBI:43474"/>
    </ligand>
</feature>